<comment type="caution">
    <text evidence="1">The sequence shown here is derived from an EMBL/GenBank/DDBJ whole genome shotgun (WGS) entry which is preliminary data.</text>
</comment>
<evidence type="ECO:0000313" key="1">
    <source>
        <dbReference type="EMBL" id="KAJ6706022.1"/>
    </source>
</evidence>
<feature type="non-terminal residue" evidence="1">
    <location>
        <position position="74"/>
    </location>
</feature>
<dbReference type="OrthoDB" id="10667716at2759"/>
<organism evidence="1 2">
    <name type="scientific">Salix purpurea</name>
    <name type="common">Purple osier willow</name>
    <dbReference type="NCBI Taxonomy" id="77065"/>
    <lineage>
        <taxon>Eukaryota</taxon>
        <taxon>Viridiplantae</taxon>
        <taxon>Streptophyta</taxon>
        <taxon>Embryophyta</taxon>
        <taxon>Tracheophyta</taxon>
        <taxon>Spermatophyta</taxon>
        <taxon>Magnoliopsida</taxon>
        <taxon>eudicotyledons</taxon>
        <taxon>Gunneridae</taxon>
        <taxon>Pentapetalae</taxon>
        <taxon>rosids</taxon>
        <taxon>fabids</taxon>
        <taxon>Malpighiales</taxon>
        <taxon>Salicaceae</taxon>
        <taxon>Saliceae</taxon>
        <taxon>Salix</taxon>
    </lineage>
</organism>
<evidence type="ECO:0000313" key="2">
    <source>
        <dbReference type="Proteomes" id="UP001151532"/>
    </source>
</evidence>
<reference evidence="1" key="2">
    <citation type="journal article" date="2023" name="Int. J. Mol. Sci.">
        <title>De Novo Assembly and Annotation of 11 Diverse Shrub Willow (Salix) Genomes Reveals Novel Gene Organization in Sex-Linked Regions.</title>
        <authorList>
            <person name="Hyden B."/>
            <person name="Feng K."/>
            <person name="Yates T.B."/>
            <person name="Jawdy S."/>
            <person name="Cereghino C."/>
            <person name="Smart L.B."/>
            <person name="Muchero W."/>
        </authorList>
    </citation>
    <scope>NUCLEOTIDE SEQUENCE</scope>
    <source>
        <tissue evidence="1">Shoot tip</tissue>
    </source>
</reference>
<name>A0A9Q0T9J6_SALPP</name>
<keyword evidence="2" id="KW-1185">Reference proteome</keyword>
<reference evidence="1" key="1">
    <citation type="submission" date="2022-11" db="EMBL/GenBank/DDBJ databases">
        <authorList>
            <person name="Hyden B.L."/>
            <person name="Feng K."/>
            <person name="Yates T."/>
            <person name="Jawdy S."/>
            <person name="Smart L.B."/>
            <person name="Muchero W."/>
        </authorList>
    </citation>
    <scope>NUCLEOTIDE SEQUENCE</scope>
    <source>
        <tissue evidence="1">Shoot tip</tissue>
    </source>
</reference>
<dbReference type="AlphaFoldDB" id="A0A9Q0T9J6"/>
<accession>A0A9Q0T9J6</accession>
<proteinExistence type="predicted"/>
<sequence length="74" mass="8648">MMGFKVQIREDMAICLLGHLYSYAISFSKTTLLPCSQDVKETAQTDNDEYRQWTSYFEPRRVVLVTHDVFGRIP</sequence>
<protein>
    <submittedName>
        <fullName evidence="1">Uncharacterized protein</fullName>
    </submittedName>
</protein>
<gene>
    <name evidence="1" type="ORF">OIU79_010637</name>
</gene>
<dbReference type="EMBL" id="JAPFFK010000016">
    <property type="protein sequence ID" value="KAJ6706022.1"/>
    <property type="molecule type" value="Genomic_DNA"/>
</dbReference>
<dbReference type="Proteomes" id="UP001151532">
    <property type="component" value="Chromosome 3"/>
</dbReference>